<reference evidence="7 8" key="1">
    <citation type="journal article" date="2017" name="PLoS Biol.">
        <title>The sea cucumber genome provides insights into morphological evolution and visceral regeneration.</title>
        <authorList>
            <person name="Zhang X."/>
            <person name="Sun L."/>
            <person name="Yuan J."/>
            <person name="Sun Y."/>
            <person name="Gao Y."/>
            <person name="Zhang L."/>
            <person name="Li S."/>
            <person name="Dai H."/>
            <person name="Hamel J.F."/>
            <person name="Liu C."/>
            <person name="Yu Y."/>
            <person name="Liu S."/>
            <person name="Lin W."/>
            <person name="Guo K."/>
            <person name="Jin S."/>
            <person name="Xu P."/>
            <person name="Storey K.B."/>
            <person name="Huan P."/>
            <person name="Zhang T."/>
            <person name="Zhou Y."/>
            <person name="Zhang J."/>
            <person name="Lin C."/>
            <person name="Li X."/>
            <person name="Xing L."/>
            <person name="Huo D."/>
            <person name="Sun M."/>
            <person name="Wang L."/>
            <person name="Mercier A."/>
            <person name="Li F."/>
            <person name="Yang H."/>
            <person name="Xiang J."/>
        </authorList>
    </citation>
    <scope>NUCLEOTIDE SEQUENCE [LARGE SCALE GENOMIC DNA]</scope>
    <source>
        <strain evidence="7">Shaxun</strain>
        <tissue evidence="7">Muscle</tissue>
    </source>
</reference>
<dbReference type="OrthoDB" id="2151161at2759"/>
<evidence type="ECO:0000256" key="4">
    <source>
        <dbReference type="ARBA" id="ARBA00022989"/>
    </source>
</evidence>
<feature type="transmembrane region" description="Helical" evidence="6">
    <location>
        <begin position="51"/>
        <end position="72"/>
    </location>
</feature>
<evidence type="ECO:0000256" key="5">
    <source>
        <dbReference type="ARBA" id="ARBA00023136"/>
    </source>
</evidence>
<accession>A0A2G8KG88</accession>
<feature type="transmembrane region" description="Helical" evidence="6">
    <location>
        <begin position="78"/>
        <end position="97"/>
    </location>
</feature>
<evidence type="ECO:0000313" key="7">
    <source>
        <dbReference type="EMBL" id="PIK46975.1"/>
    </source>
</evidence>
<keyword evidence="5 6" id="KW-0472">Membrane</keyword>
<protein>
    <recommendedName>
        <fullName evidence="6">Golgi apparatus membrane protein TVP23 homolog</fullName>
    </recommendedName>
</protein>
<keyword evidence="8" id="KW-1185">Reference proteome</keyword>
<comment type="similarity">
    <text evidence="2 6">Belongs to the TVP23 family.</text>
</comment>
<dbReference type="AlphaFoldDB" id="A0A2G8KG88"/>
<evidence type="ECO:0000256" key="6">
    <source>
        <dbReference type="RuleBase" id="RU361206"/>
    </source>
</evidence>
<keyword evidence="3 6" id="KW-0812">Transmembrane</keyword>
<keyword evidence="4 6" id="KW-1133">Transmembrane helix</keyword>
<evidence type="ECO:0000256" key="2">
    <source>
        <dbReference type="ARBA" id="ARBA00005467"/>
    </source>
</evidence>
<dbReference type="STRING" id="307972.A0A2G8KG88"/>
<dbReference type="Pfam" id="PF05832">
    <property type="entry name" value="DUF846"/>
    <property type="match status" value="1"/>
</dbReference>
<dbReference type="Proteomes" id="UP000230750">
    <property type="component" value="Unassembled WGS sequence"/>
</dbReference>
<sequence>MDFWVVKNISGRLLVGLRWWNHVDEDGQSHWVFESRKKGSKLQETNAESRIFWLALILNPVIWFISMFPSFFPFPTGWLFIPIMGLCLGGSNLYGYLRCKIGSRQQLSSFATQFLSQQMFSAVRNCCEFNGQSITSADLTITLMFKTFYSNVLRSMMDGALLLPLP</sequence>
<dbReference type="InterPro" id="IPR008564">
    <property type="entry name" value="TVP23-like"/>
</dbReference>
<dbReference type="PANTHER" id="PTHR13019:SF25">
    <property type="entry name" value="GOLGI APPARATUS MEMBRANE PROTEIN TVP23 HOMOLOG"/>
    <property type="match status" value="1"/>
</dbReference>
<evidence type="ECO:0000313" key="8">
    <source>
        <dbReference type="Proteomes" id="UP000230750"/>
    </source>
</evidence>
<organism evidence="7 8">
    <name type="scientific">Stichopus japonicus</name>
    <name type="common">Sea cucumber</name>
    <dbReference type="NCBI Taxonomy" id="307972"/>
    <lineage>
        <taxon>Eukaryota</taxon>
        <taxon>Metazoa</taxon>
        <taxon>Echinodermata</taxon>
        <taxon>Eleutherozoa</taxon>
        <taxon>Echinozoa</taxon>
        <taxon>Holothuroidea</taxon>
        <taxon>Aspidochirotacea</taxon>
        <taxon>Aspidochirotida</taxon>
        <taxon>Stichopodidae</taxon>
        <taxon>Apostichopus</taxon>
    </lineage>
</organism>
<evidence type="ECO:0000256" key="1">
    <source>
        <dbReference type="ARBA" id="ARBA00004141"/>
    </source>
</evidence>
<dbReference type="GO" id="GO:0009306">
    <property type="term" value="P:protein secretion"/>
    <property type="evidence" value="ECO:0007669"/>
    <property type="project" value="TreeGrafter"/>
</dbReference>
<gene>
    <name evidence="7" type="ORF">BSL78_16169</name>
</gene>
<dbReference type="GO" id="GO:0016192">
    <property type="term" value="P:vesicle-mediated transport"/>
    <property type="evidence" value="ECO:0007669"/>
    <property type="project" value="TreeGrafter"/>
</dbReference>
<comment type="caution">
    <text evidence="7">The sequence shown here is derived from an EMBL/GenBank/DDBJ whole genome shotgun (WGS) entry which is preliminary data.</text>
</comment>
<dbReference type="GO" id="GO:0000139">
    <property type="term" value="C:Golgi membrane"/>
    <property type="evidence" value="ECO:0007669"/>
    <property type="project" value="TreeGrafter"/>
</dbReference>
<proteinExistence type="inferred from homology"/>
<name>A0A2G8KG88_STIJA</name>
<dbReference type="PANTHER" id="PTHR13019">
    <property type="entry name" value="GOLGI APPARATUS MEMBRANE PROTEIN TVP23"/>
    <property type="match status" value="1"/>
</dbReference>
<comment type="subcellular location">
    <subcellularLocation>
        <location evidence="1 6">Membrane</location>
        <topology evidence="1 6">Multi-pass membrane protein</topology>
    </subcellularLocation>
</comment>
<evidence type="ECO:0000256" key="3">
    <source>
        <dbReference type="ARBA" id="ARBA00022692"/>
    </source>
</evidence>
<dbReference type="EMBL" id="MRZV01000609">
    <property type="protein sequence ID" value="PIK46975.1"/>
    <property type="molecule type" value="Genomic_DNA"/>
</dbReference>